<dbReference type="EMBL" id="UYJE01005631">
    <property type="protein sequence ID" value="VDI38854.1"/>
    <property type="molecule type" value="Genomic_DNA"/>
</dbReference>
<dbReference type="Proteomes" id="UP000596742">
    <property type="component" value="Unassembled WGS sequence"/>
</dbReference>
<dbReference type="AlphaFoldDB" id="A0A8B6EVE9"/>
<keyword evidence="2" id="KW-1185">Reference proteome</keyword>
<evidence type="ECO:0000313" key="2">
    <source>
        <dbReference type="Proteomes" id="UP000596742"/>
    </source>
</evidence>
<evidence type="ECO:0000313" key="1">
    <source>
        <dbReference type="EMBL" id="VDI38854.1"/>
    </source>
</evidence>
<accession>A0A8B6EVE9</accession>
<organism evidence="1 2">
    <name type="scientific">Mytilus galloprovincialis</name>
    <name type="common">Mediterranean mussel</name>
    <dbReference type="NCBI Taxonomy" id="29158"/>
    <lineage>
        <taxon>Eukaryota</taxon>
        <taxon>Metazoa</taxon>
        <taxon>Spiralia</taxon>
        <taxon>Lophotrochozoa</taxon>
        <taxon>Mollusca</taxon>
        <taxon>Bivalvia</taxon>
        <taxon>Autobranchia</taxon>
        <taxon>Pteriomorphia</taxon>
        <taxon>Mytilida</taxon>
        <taxon>Mytiloidea</taxon>
        <taxon>Mytilidae</taxon>
        <taxon>Mytilinae</taxon>
        <taxon>Mytilus</taxon>
    </lineage>
</organism>
<dbReference type="OrthoDB" id="10339271at2759"/>
<comment type="caution">
    <text evidence="1">The sequence shown here is derived from an EMBL/GenBank/DDBJ whole genome shotgun (WGS) entry which is preliminary data.</text>
</comment>
<gene>
    <name evidence="1" type="ORF">MGAL_10B043712</name>
</gene>
<proteinExistence type="predicted"/>
<sequence>MFGLVTEKSMKKIVSHINTLTSENNKISNALKQYGGSLASFVSQTEKRLDNAMQGIEKNYQAVSFLNTLIQRDFKNLEEHYTDYFQILTDQTQDANILQNYIIDLKSAIINLVEGKLSPLLLKPKVIQQTVLDIQNILNANYTGYKVLTSNPHYYYNYAKYVVLQNNTKLYLAVQFPLTTNGKLFEVYKIKSVPVQVTTNTSHATQLFDVPRYMLITHDHIDMLKDVTTFSPAQLWYKLCNNHTDIDYLEATNYLADINFDPFNYSSLQTDCLEILFKNEELDIPYNDLPPL</sequence>
<name>A0A8B6EVE9_MYTGA</name>
<protein>
    <submittedName>
        <fullName evidence="1">Uncharacterized protein</fullName>
    </submittedName>
</protein>
<reference evidence="1" key="1">
    <citation type="submission" date="2018-11" db="EMBL/GenBank/DDBJ databases">
        <authorList>
            <person name="Alioto T."/>
            <person name="Alioto T."/>
        </authorList>
    </citation>
    <scope>NUCLEOTIDE SEQUENCE</scope>
</reference>